<feature type="compositionally biased region" description="Basic and acidic residues" evidence="1">
    <location>
        <begin position="43"/>
        <end position="52"/>
    </location>
</feature>
<dbReference type="AlphaFoldDB" id="A0A160MID8"/>
<organism evidence="2 3">
    <name type="scientific">Cytobacillus oceanisediminis 2691</name>
    <dbReference type="NCBI Taxonomy" id="1196031"/>
    <lineage>
        <taxon>Bacteria</taxon>
        <taxon>Bacillati</taxon>
        <taxon>Bacillota</taxon>
        <taxon>Bacilli</taxon>
        <taxon>Bacillales</taxon>
        <taxon>Bacillaceae</taxon>
        <taxon>Cytobacillus</taxon>
    </lineage>
</organism>
<evidence type="ECO:0000313" key="2">
    <source>
        <dbReference type="EMBL" id="AND42578.1"/>
    </source>
</evidence>
<dbReference type="EMBL" id="CP015506">
    <property type="protein sequence ID" value="AND42578.1"/>
    <property type="molecule type" value="Genomic_DNA"/>
</dbReference>
<evidence type="ECO:0000256" key="1">
    <source>
        <dbReference type="SAM" id="MobiDB-lite"/>
    </source>
</evidence>
<feature type="region of interest" description="Disordered" evidence="1">
    <location>
        <begin position="22"/>
        <end position="63"/>
    </location>
</feature>
<evidence type="ECO:0000313" key="3">
    <source>
        <dbReference type="Proteomes" id="UP000077856"/>
    </source>
</evidence>
<dbReference type="Proteomes" id="UP000077856">
    <property type="component" value="Chromosome"/>
</dbReference>
<protein>
    <submittedName>
        <fullName evidence="2">Uncharacterized protein</fullName>
    </submittedName>
</protein>
<name>A0A160MID8_9BACI</name>
<accession>A0A160MID8</accession>
<sequence>MEEASPKLALIRTVGVGIGEVESEVGADFRQNKGKTGGPQSPLDRRPVEHLSDPVSPDGLQML</sequence>
<proteinExistence type="predicted"/>
<gene>
    <name evidence="2" type="ORF">A361_26620</name>
</gene>
<reference evidence="2 3" key="1">
    <citation type="submission" date="2016-04" db="EMBL/GenBank/DDBJ databases">
        <title>Complete genome sequence of Bacillus oceanisediminis strain 2691.</title>
        <authorList>
            <person name="Jeong H."/>
            <person name="Kim H.J."/>
            <person name="Lee D.-W."/>
        </authorList>
    </citation>
    <scope>NUCLEOTIDE SEQUENCE [LARGE SCALE GENOMIC DNA]</scope>
    <source>
        <strain evidence="2 3">2691</strain>
    </source>
</reference>
<dbReference type="KEGG" id="bon:A361_26620"/>